<keyword evidence="4 6" id="KW-1133">Transmembrane helix</keyword>
<evidence type="ECO:0000256" key="6">
    <source>
        <dbReference type="SAM" id="Phobius"/>
    </source>
</evidence>
<feature type="transmembrane region" description="Helical" evidence="6">
    <location>
        <begin position="253"/>
        <end position="275"/>
    </location>
</feature>
<evidence type="ECO:0000256" key="1">
    <source>
        <dbReference type="ARBA" id="ARBA00004141"/>
    </source>
</evidence>
<reference evidence="8" key="2">
    <citation type="submission" date="2016-02" db="EMBL/GenBank/DDBJ databases">
        <title>Draft genome sequence of five rapidly growing Mycobacterium species.</title>
        <authorList>
            <person name="Katahira K."/>
            <person name="Gotou Y."/>
            <person name="Iida K."/>
            <person name="Ogura Y."/>
            <person name="Hayashi T."/>
        </authorList>
    </citation>
    <scope>NUCLEOTIDE SEQUENCE [LARGE SCALE GENOMIC DNA]</scope>
    <source>
        <strain evidence="8">JCM15654</strain>
    </source>
</reference>
<comment type="caution">
    <text evidence="7">The sequence shown here is derived from an EMBL/GenBank/DDBJ whole genome shotgun (WGS) entry which is preliminary data.</text>
</comment>
<dbReference type="Proteomes" id="UP000069620">
    <property type="component" value="Unassembled WGS sequence"/>
</dbReference>
<comment type="subcellular location">
    <subcellularLocation>
        <location evidence="1">Membrane</location>
        <topology evidence="1">Multi-pass membrane protein</topology>
    </subcellularLocation>
</comment>
<protein>
    <submittedName>
        <fullName evidence="7">Amino acid transporter</fullName>
    </submittedName>
</protein>
<feature type="transmembrane region" description="Helical" evidence="6">
    <location>
        <begin position="171"/>
        <end position="194"/>
    </location>
</feature>
<evidence type="ECO:0000256" key="5">
    <source>
        <dbReference type="ARBA" id="ARBA00023136"/>
    </source>
</evidence>
<dbReference type="OrthoDB" id="8274074at2"/>
<dbReference type="PIRSF" id="PIRSF006060">
    <property type="entry name" value="AA_transporter"/>
    <property type="match status" value="1"/>
</dbReference>
<organism evidence="7 8">
    <name type="scientific">Mycolicibacterium brisbanense</name>
    <dbReference type="NCBI Taxonomy" id="146020"/>
    <lineage>
        <taxon>Bacteria</taxon>
        <taxon>Bacillati</taxon>
        <taxon>Actinomycetota</taxon>
        <taxon>Actinomycetes</taxon>
        <taxon>Mycobacteriales</taxon>
        <taxon>Mycobacteriaceae</taxon>
        <taxon>Mycolicibacterium</taxon>
    </lineage>
</organism>
<evidence type="ECO:0000313" key="7">
    <source>
        <dbReference type="EMBL" id="GAS88681.1"/>
    </source>
</evidence>
<keyword evidence="8" id="KW-1185">Reference proteome</keyword>
<feature type="transmembrane region" description="Helical" evidence="6">
    <location>
        <begin position="145"/>
        <end position="164"/>
    </location>
</feature>
<dbReference type="EMBL" id="BCSX01000024">
    <property type="protein sequence ID" value="GAS88681.1"/>
    <property type="molecule type" value="Genomic_DNA"/>
</dbReference>
<feature type="transmembrane region" description="Helical" evidence="6">
    <location>
        <begin position="451"/>
        <end position="470"/>
    </location>
</feature>
<sequence length="492" mass="52097">MALGSPESVADDPVTPSRATGHDVLNRGFGFRAALSLAFADISPIVALYAIFALGLFAAGPRFFWAFPIVLCGQLLVALVFGELASRFPYAGSVYQWARHAKGTTWGWTAAWAYIWGLTLTLSTMAYAAAGFILEVFGVESPSRWLLAAVSIGVICFTTAANMIGRQVLKVMIVASIICEIVGSVGLGTVLLLFHRVNPVSTLFQGLPDSSGSTLSTMLIAVAFVGWAFLGFESAGSIAEEVENPERNVPKAIVFALLLVGIIVMYSAAAVILAIPDLSAVLSEQSDDPVSATLTAQLGSSIAKPLLLMFVIGFMSACLAVQSAVSRAVYGMARDRALPGAAFLSKLGGPERMPIRAIGLTAVVAAFFLLFAGSDLYNVLVNFSVMGPYIAFAVPVFAAALTRLAGRWVPGAFTLGRWGAPVTYAAAAWLAFEVLNVLWPRTQPGQPWFVNWSMVISLVSLGILGVAVYVKCRDRITVPVGERVDTVGADEP</sequence>
<feature type="transmembrane region" description="Helical" evidence="6">
    <location>
        <begin position="418"/>
        <end position="439"/>
    </location>
</feature>
<feature type="transmembrane region" description="Helical" evidence="6">
    <location>
        <begin position="306"/>
        <end position="330"/>
    </location>
</feature>
<evidence type="ECO:0000256" key="4">
    <source>
        <dbReference type="ARBA" id="ARBA00022989"/>
    </source>
</evidence>
<feature type="transmembrane region" description="Helical" evidence="6">
    <location>
        <begin position="63"/>
        <end position="85"/>
    </location>
</feature>
<dbReference type="RefSeq" id="WP_062829225.1">
    <property type="nucleotide sequence ID" value="NZ_BCSX01000024.1"/>
</dbReference>
<keyword evidence="3 6" id="KW-0812">Transmembrane</keyword>
<gene>
    <name evidence="7" type="ORF">RMCB_2777</name>
</gene>
<dbReference type="STRING" id="146020.RMCB_2777"/>
<name>A0A100VZ43_9MYCO</name>
<dbReference type="GO" id="GO:0016020">
    <property type="term" value="C:membrane"/>
    <property type="evidence" value="ECO:0007669"/>
    <property type="project" value="UniProtKB-SubCell"/>
</dbReference>
<evidence type="ECO:0000313" key="8">
    <source>
        <dbReference type="Proteomes" id="UP000069620"/>
    </source>
</evidence>
<evidence type="ECO:0000256" key="3">
    <source>
        <dbReference type="ARBA" id="ARBA00022692"/>
    </source>
</evidence>
<feature type="transmembrane region" description="Helical" evidence="6">
    <location>
        <begin position="386"/>
        <end position="406"/>
    </location>
</feature>
<reference evidence="8" key="1">
    <citation type="journal article" date="2016" name="Genome Announc.">
        <title>Draft Genome Sequences of Five Rapidly Growing Mycobacterium Species, M. thermoresistibile, M. fortuitum subsp. acetamidolyticum, M. canariasense, M. brisbanense, and M. novocastrense.</title>
        <authorList>
            <person name="Katahira K."/>
            <person name="Ogura Y."/>
            <person name="Gotoh Y."/>
            <person name="Hayashi T."/>
        </authorList>
    </citation>
    <scope>NUCLEOTIDE SEQUENCE [LARGE SCALE GENOMIC DNA]</scope>
    <source>
        <strain evidence="8">JCM15654</strain>
    </source>
</reference>
<feature type="transmembrane region" description="Helical" evidence="6">
    <location>
        <begin position="34"/>
        <end position="57"/>
    </location>
</feature>
<feature type="transmembrane region" description="Helical" evidence="6">
    <location>
        <begin position="355"/>
        <end position="374"/>
    </location>
</feature>
<evidence type="ECO:0000256" key="2">
    <source>
        <dbReference type="ARBA" id="ARBA00022448"/>
    </source>
</evidence>
<feature type="transmembrane region" description="Helical" evidence="6">
    <location>
        <begin position="214"/>
        <end position="232"/>
    </location>
</feature>
<dbReference type="PANTHER" id="PTHR45649:SF26">
    <property type="entry name" value="OS04G0435100 PROTEIN"/>
    <property type="match status" value="1"/>
</dbReference>
<dbReference type="GO" id="GO:0022857">
    <property type="term" value="F:transmembrane transporter activity"/>
    <property type="evidence" value="ECO:0007669"/>
    <property type="project" value="InterPro"/>
</dbReference>
<keyword evidence="5 6" id="KW-0472">Membrane</keyword>
<proteinExistence type="predicted"/>
<dbReference type="AlphaFoldDB" id="A0A100VZ43"/>
<dbReference type="Gene3D" id="1.20.1740.10">
    <property type="entry name" value="Amino acid/polyamine transporter I"/>
    <property type="match status" value="1"/>
</dbReference>
<keyword evidence="2" id="KW-0813">Transport</keyword>
<feature type="transmembrane region" description="Helical" evidence="6">
    <location>
        <begin position="106"/>
        <end position="133"/>
    </location>
</feature>
<dbReference type="PANTHER" id="PTHR45649">
    <property type="entry name" value="AMINO-ACID PERMEASE BAT1"/>
    <property type="match status" value="1"/>
</dbReference>
<dbReference type="InterPro" id="IPR002293">
    <property type="entry name" value="AA/rel_permease1"/>
</dbReference>
<accession>A0A100VZ43</accession>
<dbReference type="Pfam" id="PF13520">
    <property type="entry name" value="AA_permease_2"/>
    <property type="match status" value="1"/>
</dbReference>